<sequence length="124" mass="14799">MTENCLPKITNSFCYKVRQIDRPQEILFQMFKRFEERAVIITSGQLTGMIIIHMAHENGIPFRVCTVDTLRLFPETYTFLQQVEARYGIQIERIKPDLKQVDRMINQYGEFLFFDSKDKQEYCC</sequence>
<dbReference type="GO" id="GO:0003824">
    <property type="term" value="F:catalytic activity"/>
    <property type="evidence" value="ECO:0007669"/>
    <property type="project" value="InterPro"/>
</dbReference>
<dbReference type="EMBL" id="UINC01161474">
    <property type="protein sequence ID" value="SVD60693.1"/>
    <property type="molecule type" value="Genomic_DNA"/>
</dbReference>
<name>A0A382WPK1_9ZZZZ</name>
<protein>
    <recommendedName>
        <fullName evidence="3">Phosphoadenosine phosphosulphate reductase domain-containing protein</fullName>
    </recommendedName>
</protein>
<evidence type="ECO:0000313" key="4">
    <source>
        <dbReference type="EMBL" id="SVD60693.1"/>
    </source>
</evidence>
<dbReference type="Gene3D" id="3.40.50.620">
    <property type="entry name" value="HUPs"/>
    <property type="match status" value="1"/>
</dbReference>
<evidence type="ECO:0000259" key="3">
    <source>
        <dbReference type="Pfam" id="PF01507"/>
    </source>
</evidence>
<dbReference type="SUPFAM" id="SSF52402">
    <property type="entry name" value="Adenine nucleotide alpha hydrolases-like"/>
    <property type="match status" value="1"/>
</dbReference>
<dbReference type="PANTHER" id="PTHR46482">
    <property type="entry name" value="5'-ADENYLYLSULFATE REDUCTASE 3, CHLOROPLASTIC"/>
    <property type="match status" value="1"/>
</dbReference>
<dbReference type="InterPro" id="IPR002500">
    <property type="entry name" value="PAPS_reduct_dom"/>
</dbReference>
<feature type="domain" description="Phosphoadenosine phosphosulphate reductase" evidence="3">
    <location>
        <begin position="38"/>
        <end position="113"/>
    </location>
</feature>
<gene>
    <name evidence="4" type="ORF">METZ01_LOCUS413547</name>
</gene>
<feature type="non-terminal residue" evidence="4">
    <location>
        <position position="124"/>
    </location>
</feature>
<keyword evidence="2" id="KW-0411">Iron-sulfur</keyword>
<accession>A0A382WPK1</accession>
<keyword evidence="2" id="KW-0479">Metal-binding</keyword>
<reference evidence="4" key="1">
    <citation type="submission" date="2018-05" db="EMBL/GenBank/DDBJ databases">
        <authorList>
            <person name="Lanie J.A."/>
            <person name="Ng W.-L."/>
            <person name="Kazmierczak K.M."/>
            <person name="Andrzejewski T.M."/>
            <person name="Davidsen T.M."/>
            <person name="Wayne K.J."/>
            <person name="Tettelin H."/>
            <person name="Glass J.I."/>
            <person name="Rusch D."/>
            <person name="Podicherti R."/>
            <person name="Tsui H.-C.T."/>
            <person name="Winkler M.E."/>
        </authorList>
    </citation>
    <scope>NUCLEOTIDE SEQUENCE</scope>
</reference>
<organism evidence="4">
    <name type="scientific">marine metagenome</name>
    <dbReference type="NCBI Taxonomy" id="408172"/>
    <lineage>
        <taxon>unclassified sequences</taxon>
        <taxon>metagenomes</taxon>
        <taxon>ecological metagenomes</taxon>
    </lineage>
</organism>
<keyword evidence="1" id="KW-0408">Iron</keyword>
<evidence type="ECO:0000256" key="1">
    <source>
        <dbReference type="ARBA" id="ARBA00023004"/>
    </source>
</evidence>
<dbReference type="PANTHER" id="PTHR46482:SF9">
    <property type="entry name" value="5'-ADENYLYLSULFATE REDUCTASE 1, CHLOROPLASTIC"/>
    <property type="match status" value="1"/>
</dbReference>
<dbReference type="Pfam" id="PF01507">
    <property type="entry name" value="PAPS_reduct"/>
    <property type="match status" value="1"/>
</dbReference>
<proteinExistence type="predicted"/>
<dbReference type="AlphaFoldDB" id="A0A382WPK1"/>
<dbReference type="InterPro" id="IPR014729">
    <property type="entry name" value="Rossmann-like_a/b/a_fold"/>
</dbReference>
<dbReference type="GO" id="GO:0051536">
    <property type="term" value="F:iron-sulfur cluster binding"/>
    <property type="evidence" value="ECO:0007669"/>
    <property type="project" value="UniProtKB-KW"/>
</dbReference>
<evidence type="ECO:0000256" key="2">
    <source>
        <dbReference type="ARBA" id="ARBA00023014"/>
    </source>
</evidence>